<keyword evidence="3" id="KW-1185">Reference proteome</keyword>
<dbReference type="InterPro" id="IPR013491">
    <property type="entry name" value="Tape_meas_N"/>
</dbReference>
<feature type="domain" description="Tape measure protein N-terminal" evidence="1">
    <location>
        <begin position="78"/>
        <end position="268"/>
    </location>
</feature>
<evidence type="ECO:0000313" key="3">
    <source>
        <dbReference type="Proteomes" id="UP000245629"/>
    </source>
</evidence>
<dbReference type="AlphaFoldDB" id="A0A2S2CTB1"/>
<evidence type="ECO:0000313" key="2">
    <source>
        <dbReference type="EMBL" id="AWK87655.1"/>
    </source>
</evidence>
<name>A0A2S2CTB1_9PROT</name>
<dbReference type="RefSeq" id="WP_109329037.1">
    <property type="nucleotide sequence ID" value="NZ_CP029353.1"/>
</dbReference>
<organism evidence="2 3">
    <name type="scientific">Azospirillum thermophilum</name>
    <dbReference type="NCBI Taxonomy" id="2202148"/>
    <lineage>
        <taxon>Bacteria</taxon>
        <taxon>Pseudomonadati</taxon>
        <taxon>Pseudomonadota</taxon>
        <taxon>Alphaproteobacteria</taxon>
        <taxon>Rhodospirillales</taxon>
        <taxon>Azospirillaceae</taxon>
        <taxon>Azospirillum</taxon>
    </lineage>
</organism>
<dbReference type="Proteomes" id="UP000245629">
    <property type="component" value="Chromosome 2"/>
</dbReference>
<reference evidence="3" key="1">
    <citation type="submission" date="2018-05" db="EMBL/GenBank/DDBJ databases">
        <title>Azospirillum thermophila sp. nov., a novel isolated from hot spring.</title>
        <authorList>
            <person name="Zhao Z."/>
        </authorList>
    </citation>
    <scope>NUCLEOTIDE SEQUENCE [LARGE SCALE GENOMIC DNA]</scope>
    <source>
        <strain evidence="3">CFH 70021</strain>
    </source>
</reference>
<proteinExistence type="predicted"/>
<gene>
    <name evidence="2" type="ORF">DEW08_16825</name>
</gene>
<dbReference type="KEGG" id="azz:DEW08_16825"/>
<evidence type="ECO:0000259" key="1">
    <source>
        <dbReference type="Pfam" id="PF20155"/>
    </source>
</evidence>
<dbReference type="OrthoDB" id="38641at2"/>
<accession>A0A2S2CTB1</accession>
<protein>
    <recommendedName>
        <fullName evidence="1">Tape measure protein N-terminal domain-containing protein</fullName>
    </recommendedName>
</protein>
<sequence>MSLNAGSIVATLNLDTRSFQAGIRTAERDLMAFSARLERLGSGGSITSLTRSFAGLNAVLGTLALSAMTKDAVQAGEQMIALTRRLELIATSVNKTGRETTSAAEQFAWLSKTALDTGTDFDGLSKAWVKLTATAHGAGVSLDDLKEGIVGTIGAGAAMGVSADGLNKVFNAMSQIGGKGQLYLEELKQQMAEHLPLAMQITARGLGVTTQELMNLTKKGRVSADEFFEAWAKGSKEFQQFGPLLAATFTGQLQNFRTIWRTEVGGLMNDSGVSDALAGFASQFNKTFAQLVEDARRNSDGVGDALIDDAEAVAQAFVGTWNAVAPVVENIGRLTGGVFSEAMASYNSLPDVVREWGVLGAMLLGAKPLQIIAMLAAIKEGGSALAGLDALMKGDTVSWYREANSSGVGRFFTRDNYDSAFGSEFSRLAIDGESVVDGKVTNERRQAVIKERLALEEQQLARLKTQLADANKPFAVSEGSAIPAQIAAQRKALSDEITTFEERRAMLLGLSQSIATPAPTPTFNPTTGTKGWSMLALPDPAGIFTGIREGRDRARQGREAKIEGIDLGSGGGAPAVDRSKLISQLDKQLRAAVKQANLLRNSFLNAGDALVMLHQNSAEFAARRTDERKRIAAGLMDEQERLYTLSEAELARKAVQGEILRSQEQQERVGQEIANLSNVAIQAEGDKLSRLNAQLSVSQKLKDAAREMASYSDQALQDARAQLRLDELRVDTLETQARARD</sequence>
<dbReference type="NCBIfam" id="TIGR02675">
    <property type="entry name" value="tape_meas_nterm"/>
    <property type="match status" value="1"/>
</dbReference>
<dbReference type="EMBL" id="CP029353">
    <property type="protein sequence ID" value="AWK87655.1"/>
    <property type="molecule type" value="Genomic_DNA"/>
</dbReference>
<dbReference type="Pfam" id="PF20155">
    <property type="entry name" value="TMP_3"/>
    <property type="match status" value="1"/>
</dbReference>